<feature type="region of interest" description="Disordered" evidence="3">
    <location>
        <begin position="105"/>
        <end position="142"/>
    </location>
</feature>
<dbReference type="AlphaFoldDB" id="Q1YJW0"/>
<dbReference type="NCBIfam" id="TIGR02795">
    <property type="entry name" value="tol_pal_ybgF"/>
    <property type="match status" value="1"/>
</dbReference>
<dbReference type="GO" id="GO:0030288">
    <property type="term" value="C:outer membrane-bounded periplasmic space"/>
    <property type="evidence" value="ECO:0007669"/>
    <property type="project" value="UniProtKB-UniRule"/>
</dbReference>
<feature type="signal peptide" evidence="1">
    <location>
        <begin position="1"/>
        <end position="25"/>
    </location>
</feature>
<dbReference type="Pfam" id="PF13432">
    <property type="entry name" value="TPR_16"/>
    <property type="match status" value="1"/>
</dbReference>
<protein>
    <recommendedName>
        <fullName evidence="1">Cell division coordinator CpoB</fullName>
    </recommendedName>
</protein>
<dbReference type="BioCyc" id="AURANTIMONAS:SI859A1_00886-MONOMER"/>
<evidence type="ECO:0000256" key="3">
    <source>
        <dbReference type="SAM" id="MobiDB-lite"/>
    </source>
</evidence>
<keyword evidence="1" id="KW-0732">Signal</keyword>
<comment type="similarity">
    <text evidence="1">Belongs to the CpoB family.</text>
</comment>
<evidence type="ECO:0000313" key="5">
    <source>
        <dbReference type="Proteomes" id="UP000000321"/>
    </source>
</evidence>
<name>Q1YJW0_AURMS</name>
<dbReference type="Proteomes" id="UP000000321">
    <property type="component" value="Unassembled WGS sequence"/>
</dbReference>
<proteinExistence type="inferred from homology"/>
<comment type="subcellular location">
    <subcellularLocation>
        <location evidence="1">Periplasm</location>
    </subcellularLocation>
</comment>
<feature type="coiled-coil region" evidence="1">
    <location>
        <begin position="57"/>
        <end position="84"/>
    </location>
</feature>
<accession>Q1YJW0</accession>
<evidence type="ECO:0000256" key="2">
    <source>
        <dbReference type="PROSITE-ProRule" id="PRU00339"/>
    </source>
</evidence>
<evidence type="ECO:0000313" key="4">
    <source>
        <dbReference type="EMBL" id="EAS50763.1"/>
    </source>
</evidence>
<keyword evidence="2" id="KW-0802">TPR repeat</keyword>
<evidence type="ECO:0000256" key="1">
    <source>
        <dbReference type="HAMAP-Rule" id="MF_02066"/>
    </source>
</evidence>
<dbReference type="PROSITE" id="PS50005">
    <property type="entry name" value="TPR"/>
    <property type="match status" value="1"/>
</dbReference>
<dbReference type="SUPFAM" id="SSF48452">
    <property type="entry name" value="TPR-like"/>
    <property type="match status" value="1"/>
</dbReference>
<dbReference type="Pfam" id="PF13174">
    <property type="entry name" value="TPR_6"/>
    <property type="match status" value="1"/>
</dbReference>
<dbReference type="Gene3D" id="1.25.40.10">
    <property type="entry name" value="Tetratricopeptide repeat domain"/>
    <property type="match status" value="1"/>
</dbReference>
<comment type="caution">
    <text evidence="4">The sequence shown here is derived from an EMBL/GenBank/DDBJ whole genome shotgun (WGS) entry which is preliminary data.</text>
</comment>
<dbReference type="InterPro" id="IPR019734">
    <property type="entry name" value="TPR_rpt"/>
</dbReference>
<keyword evidence="1" id="KW-0175">Coiled coil</keyword>
<dbReference type="OrthoDB" id="7185608at2"/>
<feature type="repeat" description="TPR" evidence="2">
    <location>
        <begin position="228"/>
        <end position="261"/>
    </location>
</feature>
<feature type="region of interest" description="Disordered" evidence="3">
    <location>
        <begin position="159"/>
        <end position="180"/>
    </location>
</feature>
<organism evidence="4 5">
    <name type="scientific">Aurantimonas manganoxydans (strain ATCC BAA-1229 / DSM 21871 / SI85-9A1)</name>
    <dbReference type="NCBI Taxonomy" id="287752"/>
    <lineage>
        <taxon>Bacteria</taxon>
        <taxon>Pseudomonadati</taxon>
        <taxon>Pseudomonadota</taxon>
        <taxon>Alphaproteobacteria</taxon>
        <taxon>Hyphomicrobiales</taxon>
        <taxon>Aurantimonadaceae</taxon>
        <taxon>Aurantimonas</taxon>
    </lineage>
</organism>
<gene>
    <name evidence="1" type="primary">cpoB</name>
    <name evidence="4" type="ORF">SI859A1_00886</name>
</gene>
<dbReference type="EMBL" id="AAPJ01000002">
    <property type="protein sequence ID" value="EAS50763.1"/>
    <property type="molecule type" value="Genomic_DNA"/>
</dbReference>
<keyword evidence="1" id="KW-0574">Periplasm</keyword>
<dbReference type="RefSeq" id="WP_009208753.1">
    <property type="nucleotide sequence ID" value="NZ_BBWP01000036.1"/>
</dbReference>
<keyword evidence="1" id="KW-0131">Cell cycle</keyword>
<dbReference type="InterPro" id="IPR014162">
    <property type="entry name" value="CpoB_C"/>
</dbReference>
<keyword evidence="5" id="KW-1185">Reference proteome</keyword>
<sequence length="315" mass="33668" precursor="true">MMFRQTILAVSALALMGTATGGASAFELPGLFGESSPGAARQAPAETRTAPVRMAQAGDVSVRINQLEEEVRRLNGRVEELSFQLLRTQEDMRKQLEDNEFRFQQLEGGGGGAAGTSVNEQRGDAGSAMPEQPGDSQQAATGDDIGRLLEDGELATGALDTTNLQTGVPGLGDSAPSGGSETVAAITPGGQGETYDLAYNYLLAGDYQLAEQAFRQYAQTYPTAADAPDARYWLGESLYQQQKFADAAEVFLEAQKSAPENGKAPEMMLKLGMSLAKLDNRETACITYKEVAKRYPQMSSNVRKKLASEEKSANC</sequence>
<dbReference type="HOGENOM" id="CLU_044315_0_1_5"/>
<dbReference type="HAMAP" id="MF_02066">
    <property type="entry name" value="CpoB"/>
    <property type="match status" value="1"/>
</dbReference>
<dbReference type="GO" id="GO:0043093">
    <property type="term" value="P:FtsZ-dependent cytokinesis"/>
    <property type="evidence" value="ECO:0007669"/>
    <property type="project" value="UniProtKB-UniRule"/>
</dbReference>
<feature type="chain" id="PRO_5009992484" description="Cell division coordinator CpoB" evidence="1">
    <location>
        <begin position="26"/>
        <end position="315"/>
    </location>
</feature>
<dbReference type="InterPro" id="IPR034706">
    <property type="entry name" value="CpoB"/>
</dbReference>
<reference evidence="4 5" key="1">
    <citation type="journal article" date="2008" name="Appl. Environ. Microbiol.">
        <title>Genomic insights into Mn(II) oxidation by the marine alphaproteobacterium Aurantimonas sp. strain SI85-9A1.</title>
        <authorList>
            <person name="Dick G.J."/>
            <person name="Podell S."/>
            <person name="Johnson H.A."/>
            <person name="Rivera-Espinoza Y."/>
            <person name="Bernier-Latmani R."/>
            <person name="McCarthy J.K."/>
            <person name="Torpey J.W."/>
            <person name="Clement B.G."/>
            <person name="Gaasterland T."/>
            <person name="Tebo B.M."/>
        </authorList>
    </citation>
    <scope>NUCLEOTIDE SEQUENCE [LARGE SCALE GENOMIC DNA]</scope>
    <source>
        <strain evidence="4 5">SI85-9A1</strain>
    </source>
</reference>
<keyword evidence="1" id="KW-0132">Cell division</keyword>
<comment type="function">
    <text evidence="1">Mediates coordination of peptidoglycan synthesis and outer membrane constriction during cell division.</text>
</comment>
<dbReference type="InterPro" id="IPR011990">
    <property type="entry name" value="TPR-like_helical_dom_sf"/>
</dbReference>
<dbReference type="SMART" id="SM00028">
    <property type="entry name" value="TPR"/>
    <property type="match status" value="2"/>
</dbReference>